<keyword evidence="2" id="KW-1185">Reference proteome</keyword>
<reference evidence="1" key="1">
    <citation type="submission" date="2022-04" db="EMBL/GenBank/DDBJ databases">
        <title>A functionally conserved STORR gene fusion in Papaver species that diverged 16.8 million years ago.</title>
        <authorList>
            <person name="Catania T."/>
        </authorList>
    </citation>
    <scope>NUCLEOTIDE SEQUENCE</scope>
    <source>
        <strain evidence="1">S-188037</strain>
    </source>
</reference>
<dbReference type="EMBL" id="JAJJMB010012081">
    <property type="protein sequence ID" value="KAI3891128.1"/>
    <property type="molecule type" value="Genomic_DNA"/>
</dbReference>
<dbReference type="AlphaFoldDB" id="A0AAD4XBK8"/>
<evidence type="ECO:0000313" key="1">
    <source>
        <dbReference type="EMBL" id="KAI3891128.1"/>
    </source>
</evidence>
<name>A0AAD4XBK8_9MAGN</name>
<organism evidence="1 2">
    <name type="scientific">Papaver atlanticum</name>
    <dbReference type="NCBI Taxonomy" id="357466"/>
    <lineage>
        <taxon>Eukaryota</taxon>
        <taxon>Viridiplantae</taxon>
        <taxon>Streptophyta</taxon>
        <taxon>Embryophyta</taxon>
        <taxon>Tracheophyta</taxon>
        <taxon>Spermatophyta</taxon>
        <taxon>Magnoliopsida</taxon>
        <taxon>Ranunculales</taxon>
        <taxon>Papaveraceae</taxon>
        <taxon>Papaveroideae</taxon>
        <taxon>Papaver</taxon>
    </lineage>
</organism>
<comment type="caution">
    <text evidence="1">The sequence shown here is derived from an EMBL/GenBank/DDBJ whole genome shotgun (WGS) entry which is preliminary data.</text>
</comment>
<protein>
    <submittedName>
        <fullName evidence="1">Uncharacterized protein</fullName>
    </submittedName>
</protein>
<accession>A0AAD4XBK8</accession>
<sequence>MNLIRRSAPLMLEKLGCDAIVYTELRNVGIQVWFFSSANFRIWAHADFSFWSSIDLMIIVIFRTLGCIVMYTGTVQAGKQVQQIERIVNFSPILFPLEEESCWKWKKNLHLLVKNMCTKIILKTARETGKKGKGAEYVH</sequence>
<dbReference type="Proteomes" id="UP001202328">
    <property type="component" value="Unassembled WGS sequence"/>
</dbReference>
<evidence type="ECO:0000313" key="2">
    <source>
        <dbReference type="Proteomes" id="UP001202328"/>
    </source>
</evidence>
<gene>
    <name evidence="1" type="ORF">MKW98_007433</name>
</gene>
<proteinExistence type="predicted"/>